<sequence length="297" mass="33432">MLPATRLGKGGKETNTTTEDAEATTTTSAPSPTLFPGDPTSEVQSPPRPLTVESSSNPTELNKLPLPFLSIPLGVRNKPNSSKKTWAQKKAELLDQERRMQKRKIIVKEATRGYFHDFHAIRSHGGKTWRSPSTLIREDKALYFPDIQGTCLADRSTKHTSDMFQGKVSVVCILNSRISEEHTKSFYEETLKMYGDHPKFQMILINLQENSLKAYLLSLFLTSLRSQIPKKFHPTYLLSHQDLDMEREAMGLHNKHVGYTYLVDSGSKVRWAGCSFAERSEVEALVSCTGVLLNRFG</sequence>
<protein>
    <submittedName>
        <fullName evidence="1">Uncharacterized protein</fullName>
    </submittedName>
</protein>
<gene>
    <name evidence="1" type="ORF">IE53DRAFT_412630</name>
</gene>
<proteinExistence type="predicted"/>
<name>A0ACD0NQE3_9BASI</name>
<organism evidence="1 2">
    <name type="scientific">Violaceomyces palustris</name>
    <dbReference type="NCBI Taxonomy" id="1673888"/>
    <lineage>
        <taxon>Eukaryota</taxon>
        <taxon>Fungi</taxon>
        <taxon>Dikarya</taxon>
        <taxon>Basidiomycota</taxon>
        <taxon>Ustilaginomycotina</taxon>
        <taxon>Ustilaginomycetes</taxon>
        <taxon>Violaceomycetales</taxon>
        <taxon>Violaceomycetaceae</taxon>
        <taxon>Violaceomyces</taxon>
    </lineage>
</organism>
<reference evidence="1 2" key="1">
    <citation type="journal article" date="2018" name="Mol. Biol. Evol.">
        <title>Broad Genomic Sampling Reveals a Smut Pathogenic Ancestry of the Fungal Clade Ustilaginomycotina.</title>
        <authorList>
            <person name="Kijpornyongpan T."/>
            <person name="Mondo S.J."/>
            <person name="Barry K."/>
            <person name="Sandor L."/>
            <person name="Lee J."/>
            <person name="Lipzen A."/>
            <person name="Pangilinan J."/>
            <person name="LaButti K."/>
            <person name="Hainaut M."/>
            <person name="Henrissat B."/>
            <person name="Grigoriev I.V."/>
            <person name="Spatafora J.W."/>
            <person name="Aime M.C."/>
        </authorList>
    </citation>
    <scope>NUCLEOTIDE SEQUENCE [LARGE SCALE GENOMIC DNA]</scope>
    <source>
        <strain evidence="1 2">SA 807</strain>
    </source>
</reference>
<keyword evidence="2" id="KW-1185">Reference proteome</keyword>
<dbReference type="EMBL" id="KZ820285">
    <property type="protein sequence ID" value="PWN48019.1"/>
    <property type="molecule type" value="Genomic_DNA"/>
</dbReference>
<accession>A0ACD0NQE3</accession>
<evidence type="ECO:0000313" key="2">
    <source>
        <dbReference type="Proteomes" id="UP000245626"/>
    </source>
</evidence>
<dbReference type="Proteomes" id="UP000245626">
    <property type="component" value="Unassembled WGS sequence"/>
</dbReference>
<evidence type="ECO:0000313" key="1">
    <source>
        <dbReference type="EMBL" id="PWN48019.1"/>
    </source>
</evidence>